<gene>
    <name evidence="7" type="ORF">J0B03_03660</name>
</gene>
<evidence type="ECO:0000256" key="2">
    <source>
        <dbReference type="ARBA" id="ARBA00022630"/>
    </source>
</evidence>
<comment type="similarity">
    <text evidence="5">Belongs to the FAD-dependent oxidoreductase 2 family. FRD/SDH subfamily.</text>
</comment>
<reference evidence="7" key="1">
    <citation type="submission" date="2021-03" db="EMBL/GenBank/DDBJ databases">
        <title>Alkalibacter marinus sp. nov., isolated from tidal flat sediment.</title>
        <authorList>
            <person name="Namirimu T."/>
            <person name="Yang J.-A."/>
            <person name="Yang S.-H."/>
            <person name="Kim Y.-J."/>
            <person name="Kwon K.K."/>
        </authorList>
    </citation>
    <scope>NUCLEOTIDE SEQUENCE</scope>
    <source>
        <strain evidence="7">ES005</strain>
    </source>
</reference>
<dbReference type="GO" id="GO:0033765">
    <property type="term" value="F:steroid dehydrogenase activity, acting on the CH-CH group of donors"/>
    <property type="evidence" value="ECO:0007669"/>
    <property type="project" value="UniProtKB-ARBA"/>
</dbReference>
<dbReference type="InterPro" id="IPR027477">
    <property type="entry name" value="Succ_DH/fumarate_Rdtase_cat_sf"/>
</dbReference>
<dbReference type="EMBL" id="CP071444">
    <property type="protein sequence ID" value="QSX09178.1"/>
    <property type="molecule type" value="Genomic_DNA"/>
</dbReference>
<dbReference type="InterPro" id="IPR036188">
    <property type="entry name" value="FAD/NAD-bd_sf"/>
</dbReference>
<dbReference type="Proteomes" id="UP000663499">
    <property type="component" value="Chromosome"/>
</dbReference>
<keyword evidence="2 5" id="KW-0285">Flavoprotein</keyword>
<feature type="domain" description="FAD-dependent oxidoreductase 2 FAD-binding" evidence="6">
    <location>
        <begin position="45"/>
        <end position="466"/>
    </location>
</feature>
<dbReference type="Gene3D" id="3.50.50.60">
    <property type="entry name" value="FAD/NAD(P)-binding domain"/>
    <property type="match status" value="1"/>
</dbReference>
<dbReference type="SUPFAM" id="SSF51905">
    <property type="entry name" value="FAD/NAD(P)-binding domain"/>
    <property type="match status" value="1"/>
</dbReference>
<dbReference type="GO" id="GO:0010181">
    <property type="term" value="F:FMN binding"/>
    <property type="evidence" value="ECO:0007669"/>
    <property type="project" value="InterPro"/>
</dbReference>
<sequence length="485" mass="51004">MNMRRMKSVALLIAIFMITGLLFGCADNAGNDGEDNGNITTKQYDVVVLGAGAAGLAAAIEAAEGGASVALLEKLPVTGGSTILSGGIVYGTGSKLHEAAGVEDSVDDLVSYWTERADGKNDPAYLQFVAERSGETIDWLVDMGVEFGAPAPTGISPVARAVTSPEHGGGIIRPMEEYAKSKNVEILLQTEATELLKDENGAVSGVKAVDKDGNELIVESKAVVIATGGFDRSVELVKEYAPQADGHLSFAGQGNEGDGLLMAKEMGANVLSNGGVIGFRAVEGEVAYTTDVCMLMWMPYLYVNKDGNRFVNESIDYPIFYEELIKQPEQVGYLIFDGNTYMEALDKAVEKGSAFKAATLEELAVAAGIDAEQFQATVDNYNEMIANGEDTQFGKNVTGHPAIAKGDFYAVKVIPAILGTMTGIETNLDAEVLDAAGEPIKGLYAAGEVANGNFYNKVYPASGTSIQMCLTFGRVAGSNAASLAE</sequence>
<dbReference type="InterPro" id="IPR050315">
    <property type="entry name" value="FAD-oxidoreductase_2"/>
</dbReference>
<evidence type="ECO:0000256" key="5">
    <source>
        <dbReference type="RuleBase" id="RU366062"/>
    </source>
</evidence>
<dbReference type="PANTHER" id="PTHR43400:SF10">
    <property type="entry name" value="3-OXOSTEROID 1-DEHYDROGENASE"/>
    <property type="match status" value="1"/>
</dbReference>
<dbReference type="Gene3D" id="3.90.700.10">
    <property type="entry name" value="Succinate dehydrogenase/fumarate reductase flavoprotein, catalytic domain"/>
    <property type="match status" value="1"/>
</dbReference>
<dbReference type="PROSITE" id="PS51257">
    <property type="entry name" value="PROKAR_LIPOPROTEIN"/>
    <property type="match status" value="1"/>
</dbReference>
<dbReference type="GO" id="GO:0008202">
    <property type="term" value="P:steroid metabolic process"/>
    <property type="evidence" value="ECO:0007669"/>
    <property type="project" value="UniProtKB-ARBA"/>
</dbReference>
<dbReference type="PANTHER" id="PTHR43400">
    <property type="entry name" value="FUMARATE REDUCTASE"/>
    <property type="match status" value="1"/>
</dbReference>
<dbReference type="SUPFAM" id="SSF56425">
    <property type="entry name" value="Succinate dehydrogenase/fumarate reductase flavoprotein, catalytic domain"/>
    <property type="match status" value="1"/>
</dbReference>
<organism evidence="7 8">
    <name type="scientific">Alkalibacter rhizosphaerae</name>
    <dbReference type="NCBI Taxonomy" id="2815577"/>
    <lineage>
        <taxon>Bacteria</taxon>
        <taxon>Bacillati</taxon>
        <taxon>Bacillota</taxon>
        <taxon>Clostridia</taxon>
        <taxon>Eubacteriales</taxon>
        <taxon>Eubacteriaceae</taxon>
        <taxon>Alkalibacter</taxon>
    </lineage>
</organism>
<keyword evidence="3 5" id="KW-0274">FAD</keyword>
<dbReference type="AlphaFoldDB" id="A0A974XG42"/>
<evidence type="ECO:0000313" key="7">
    <source>
        <dbReference type="EMBL" id="QSX09178.1"/>
    </source>
</evidence>
<evidence type="ECO:0000256" key="1">
    <source>
        <dbReference type="ARBA" id="ARBA00001974"/>
    </source>
</evidence>
<evidence type="ECO:0000259" key="6">
    <source>
        <dbReference type="Pfam" id="PF00890"/>
    </source>
</evidence>
<dbReference type="InterPro" id="IPR003953">
    <property type="entry name" value="FAD-dep_OxRdtase_2_FAD-bd"/>
</dbReference>
<dbReference type="PRINTS" id="PR00368">
    <property type="entry name" value="FADPNR"/>
</dbReference>
<comment type="cofactor">
    <cofactor evidence="1">
        <name>FAD</name>
        <dbReference type="ChEBI" id="CHEBI:57692"/>
    </cofactor>
</comment>
<protein>
    <submittedName>
        <fullName evidence="7">Flavocytochrome c</fullName>
    </submittedName>
</protein>
<keyword evidence="4 5" id="KW-0560">Oxidoreductase</keyword>
<evidence type="ECO:0000256" key="4">
    <source>
        <dbReference type="ARBA" id="ARBA00023002"/>
    </source>
</evidence>
<name>A0A974XG42_9FIRM</name>
<evidence type="ECO:0000256" key="3">
    <source>
        <dbReference type="ARBA" id="ARBA00022827"/>
    </source>
</evidence>
<dbReference type="KEGG" id="alka:J0B03_03660"/>
<dbReference type="Pfam" id="PF00890">
    <property type="entry name" value="FAD_binding_2"/>
    <property type="match status" value="1"/>
</dbReference>
<dbReference type="RefSeq" id="WP_207300517.1">
    <property type="nucleotide sequence ID" value="NZ_CP071444.1"/>
</dbReference>
<evidence type="ECO:0000313" key="8">
    <source>
        <dbReference type="Proteomes" id="UP000663499"/>
    </source>
</evidence>
<accession>A0A974XG42</accession>
<dbReference type="InterPro" id="IPR010960">
    <property type="entry name" value="Flavocytochrome_c"/>
</dbReference>
<keyword evidence="8" id="KW-1185">Reference proteome</keyword>
<dbReference type="NCBIfam" id="TIGR01813">
    <property type="entry name" value="flavo_cyto_c"/>
    <property type="match status" value="1"/>
</dbReference>
<proteinExistence type="inferred from homology"/>